<dbReference type="CDD" id="cd13665">
    <property type="entry name" value="PBP2_TRAP_Dctp3_4"/>
    <property type="match status" value="1"/>
</dbReference>
<dbReference type="PANTHER" id="PTHR33376:SF15">
    <property type="entry name" value="BLL6794 PROTEIN"/>
    <property type="match status" value="1"/>
</dbReference>
<dbReference type="GO" id="GO:0042597">
    <property type="term" value="C:periplasmic space"/>
    <property type="evidence" value="ECO:0007669"/>
    <property type="project" value="UniProtKB-SubCell"/>
</dbReference>
<evidence type="ECO:0000313" key="4">
    <source>
        <dbReference type="EMBL" id="SFA42410.1"/>
    </source>
</evidence>
<dbReference type="GO" id="GO:0055085">
    <property type="term" value="P:transmembrane transport"/>
    <property type="evidence" value="ECO:0007669"/>
    <property type="project" value="InterPro"/>
</dbReference>
<evidence type="ECO:0000256" key="1">
    <source>
        <dbReference type="ARBA" id="ARBA00004418"/>
    </source>
</evidence>
<evidence type="ECO:0000256" key="3">
    <source>
        <dbReference type="ARBA" id="ARBA00022764"/>
    </source>
</evidence>
<evidence type="ECO:0000256" key="2">
    <source>
        <dbReference type="ARBA" id="ARBA00022729"/>
    </source>
</evidence>
<dbReference type="RefSeq" id="WP_052081201.1">
    <property type="nucleotide sequence ID" value="NZ_FOJO01000002.1"/>
</dbReference>
<dbReference type="NCBIfam" id="NF037995">
    <property type="entry name" value="TRAP_S1"/>
    <property type="match status" value="1"/>
</dbReference>
<accession>A0A1I0SSA4</accession>
<name>A0A1I0SSA4_9RHOB</name>
<proteinExistence type="predicted"/>
<keyword evidence="2" id="KW-0732">Signal</keyword>
<dbReference type="AlphaFoldDB" id="A0A1I0SSA4"/>
<dbReference type="OrthoDB" id="7822595at2"/>
<keyword evidence="3" id="KW-0574">Periplasm</keyword>
<dbReference type="Pfam" id="PF03480">
    <property type="entry name" value="DctP"/>
    <property type="match status" value="1"/>
</dbReference>
<gene>
    <name evidence="4" type="ORF">SAMN04487972_102303</name>
</gene>
<dbReference type="SUPFAM" id="SSF53850">
    <property type="entry name" value="Periplasmic binding protein-like II"/>
    <property type="match status" value="1"/>
</dbReference>
<dbReference type="InterPro" id="IPR038404">
    <property type="entry name" value="TRAP_DctP_sf"/>
</dbReference>
<protein>
    <submittedName>
        <fullName evidence="4">TRAP-type C4-dicarboxylate transport system, substrate-binding protein</fullName>
    </submittedName>
</protein>
<sequence>MKLTDIAGIFGLGAAVMTTAAGAEVLKLADFQPSTHPYMENVYKPFNDEIAAATGGDLTVRVYSGGELGPGPAEQYNRAVDGVADIVFGLPGYTASTFPLTLVTELPGIIEPETGTQRMLDNLDALSQEYRRVKLIGLWSNAPNLLFMADRPVRTLDDLRGMKIRVPSRNAGLVIEAWGASPVSMPAPDIYNAMQTGVLDGAFIDGTTTFSFRLSEVTKYITTGMDSSLSSFFLLMNRDSFGDLDEAEQAAVIEAGRNASLRANRIQLEGAERGLAEFAATAGKEVIELSPEEADRFNKAAAPVVQRILDEVNATGRDASGYVAALRGE</sequence>
<dbReference type="EMBL" id="FOJO01000002">
    <property type="protein sequence ID" value="SFA42410.1"/>
    <property type="molecule type" value="Genomic_DNA"/>
</dbReference>
<dbReference type="Proteomes" id="UP000182312">
    <property type="component" value="Unassembled WGS sequence"/>
</dbReference>
<dbReference type="Gene3D" id="3.40.190.170">
    <property type="entry name" value="Bacterial extracellular solute-binding protein, family 7"/>
    <property type="match status" value="1"/>
</dbReference>
<dbReference type="PANTHER" id="PTHR33376">
    <property type="match status" value="1"/>
</dbReference>
<comment type="subcellular location">
    <subcellularLocation>
        <location evidence="1">Periplasm</location>
    </subcellularLocation>
</comment>
<organism evidence="4 5">
    <name type="scientific">Paracoccus halophilus</name>
    <dbReference type="NCBI Taxonomy" id="376733"/>
    <lineage>
        <taxon>Bacteria</taxon>
        <taxon>Pseudomonadati</taxon>
        <taxon>Pseudomonadota</taxon>
        <taxon>Alphaproteobacteria</taxon>
        <taxon>Rhodobacterales</taxon>
        <taxon>Paracoccaceae</taxon>
        <taxon>Paracoccus</taxon>
    </lineage>
</organism>
<reference evidence="4 5" key="1">
    <citation type="submission" date="2016-10" db="EMBL/GenBank/DDBJ databases">
        <authorList>
            <person name="de Groot N.N."/>
        </authorList>
    </citation>
    <scope>NUCLEOTIDE SEQUENCE [LARGE SCALE GENOMIC DNA]</scope>
    <source>
        <strain evidence="4 5">CGMCC 1.6117</strain>
    </source>
</reference>
<evidence type="ECO:0000313" key="5">
    <source>
        <dbReference type="Proteomes" id="UP000182312"/>
    </source>
</evidence>
<dbReference type="InterPro" id="IPR018389">
    <property type="entry name" value="DctP_fam"/>
</dbReference>